<keyword evidence="2" id="KW-1185">Reference proteome</keyword>
<sequence length="93" mass="10251">MKTRSGGISKQRRQAPVFQGRVISKKKQKQLEKAVKLEKRLLHQKGYLEAPEEDMQDANALVPSQKQKVIVEISAEALKAAASGRGTTLGQPL</sequence>
<dbReference type="EMBL" id="JAEPRB010000335">
    <property type="protein sequence ID" value="KAG2217037.1"/>
    <property type="molecule type" value="Genomic_DNA"/>
</dbReference>
<proteinExistence type="predicted"/>
<dbReference type="Proteomes" id="UP000646827">
    <property type="component" value="Unassembled WGS sequence"/>
</dbReference>
<organism evidence="1 2">
    <name type="scientific">Circinella minor</name>
    <dbReference type="NCBI Taxonomy" id="1195481"/>
    <lineage>
        <taxon>Eukaryota</taxon>
        <taxon>Fungi</taxon>
        <taxon>Fungi incertae sedis</taxon>
        <taxon>Mucoromycota</taxon>
        <taxon>Mucoromycotina</taxon>
        <taxon>Mucoromycetes</taxon>
        <taxon>Mucorales</taxon>
        <taxon>Lichtheimiaceae</taxon>
        <taxon>Circinella</taxon>
    </lineage>
</organism>
<gene>
    <name evidence="1" type="ORF">INT45_003993</name>
</gene>
<comment type="caution">
    <text evidence="1">The sequence shown here is derived from an EMBL/GenBank/DDBJ whole genome shotgun (WGS) entry which is preliminary data.</text>
</comment>
<name>A0A8H7RTP9_9FUNG</name>
<dbReference type="OrthoDB" id="2269074at2759"/>
<dbReference type="AlphaFoldDB" id="A0A8H7RTP9"/>
<reference evidence="1 2" key="1">
    <citation type="submission" date="2020-12" db="EMBL/GenBank/DDBJ databases">
        <title>Metabolic potential, ecology and presence of endohyphal bacteria is reflected in genomic diversity of Mucoromycotina.</title>
        <authorList>
            <person name="Muszewska A."/>
            <person name="Okrasinska A."/>
            <person name="Steczkiewicz K."/>
            <person name="Drgas O."/>
            <person name="Orlowska M."/>
            <person name="Perlinska-Lenart U."/>
            <person name="Aleksandrzak-Piekarczyk T."/>
            <person name="Szatraj K."/>
            <person name="Zielenkiewicz U."/>
            <person name="Pilsyk S."/>
            <person name="Malc E."/>
            <person name="Mieczkowski P."/>
            <person name="Kruszewska J.S."/>
            <person name="Biernat P."/>
            <person name="Pawlowska J."/>
        </authorList>
    </citation>
    <scope>NUCLEOTIDE SEQUENCE [LARGE SCALE GENOMIC DNA]</scope>
    <source>
        <strain evidence="1 2">CBS 142.35</strain>
    </source>
</reference>
<accession>A0A8H7RTP9</accession>
<evidence type="ECO:0000313" key="1">
    <source>
        <dbReference type="EMBL" id="KAG2217037.1"/>
    </source>
</evidence>
<protein>
    <submittedName>
        <fullName evidence="1">Uncharacterized protein</fullName>
    </submittedName>
</protein>
<evidence type="ECO:0000313" key="2">
    <source>
        <dbReference type="Proteomes" id="UP000646827"/>
    </source>
</evidence>